<evidence type="ECO:0000313" key="1">
    <source>
        <dbReference type="EMBL" id="MPN63212.1"/>
    </source>
</evidence>
<proteinExistence type="predicted"/>
<reference evidence="1" key="1">
    <citation type="submission" date="2019-08" db="EMBL/GenBank/DDBJ databases">
        <authorList>
            <person name="Kucharzyk K."/>
            <person name="Murdoch R.W."/>
            <person name="Higgins S."/>
            <person name="Loffler F."/>
        </authorList>
    </citation>
    <scope>NUCLEOTIDE SEQUENCE</scope>
</reference>
<accession>A0A645JJ15</accession>
<gene>
    <name evidence="1" type="ORF">SDC9_210967</name>
</gene>
<comment type="caution">
    <text evidence="1">The sequence shown here is derived from an EMBL/GenBank/DDBJ whole genome shotgun (WGS) entry which is preliminary data.</text>
</comment>
<protein>
    <submittedName>
        <fullName evidence="1">Uncharacterized protein</fullName>
    </submittedName>
</protein>
<sequence>MQSFISNTTGSTFTTGFMQGKFQIEFSDRHHAVIFIQHDHSPRTHHRTCCDQVIIVDRRIQMLFPQATSRRSTGLNCFKLFPILDTTANIEDDFPQRCSHWHFNQPHIVDFTGKGKDLRSF</sequence>
<organism evidence="1">
    <name type="scientific">bioreactor metagenome</name>
    <dbReference type="NCBI Taxonomy" id="1076179"/>
    <lineage>
        <taxon>unclassified sequences</taxon>
        <taxon>metagenomes</taxon>
        <taxon>ecological metagenomes</taxon>
    </lineage>
</organism>
<dbReference type="AlphaFoldDB" id="A0A645JJ15"/>
<dbReference type="EMBL" id="VSSQ01142285">
    <property type="protein sequence ID" value="MPN63212.1"/>
    <property type="molecule type" value="Genomic_DNA"/>
</dbReference>
<name>A0A645JJ15_9ZZZZ</name>